<sequence>MAVSNITTSRTYLTRQLGELNDLLASKTTQLARGKVGTTYGEVGDRRLLDIQLTQKVSMIESYQDTITIANLHLQTSTMSLERLEDIRQDAKSALDTNDFVLQDDGQTQTQSRAKLLLNEALNILNTEVAGFYVFGGTDAVQDPVAKIDAILEGANGRDGLKTVMSEYSQANLGAGNNGRTSTSALTTNYAGPVPTDSTFTIAEDGAHDFGFDIASVASTLTNVAITGPSGTDPDSFDVQFTGQPELGETITVEFSLPPDHSETISIELTAANSTAEDGTFAIGADLEETAQNLRDALEAEIEHQAQTTLRAVSDEWAAEEFFRTFGGEEPQRVDGPPFDSATALIGGGSTTVAWYTGRNTATDDPRTDKNAVIDSNLTVSYGVRANETPLQELVQSLAAFIAADFSGGSTIDEEYYNTLSTNLRTTLQPPGVDQSGITDIATDIAITHRTVSLTDDRHVQMKSSYEGTIADIEGIDQDQVAAEILQLQTNIEVSYRASSIVFNLTLSDYL</sequence>
<reference evidence="2" key="1">
    <citation type="submission" date="2015-07" db="EMBL/GenBank/DDBJ databases">
        <authorList>
            <person name="Rodrigo-Torres Lidia"/>
            <person name="Arahal R.David."/>
        </authorList>
    </citation>
    <scope>NUCLEOTIDE SEQUENCE [LARGE SCALE GENOMIC DNA]</scope>
    <source>
        <strain evidence="2">CECT 4801</strain>
    </source>
</reference>
<organism evidence="1 2">
    <name type="scientific">Roseibium aggregatum</name>
    <dbReference type="NCBI Taxonomy" id="187304"/>
    <lineage>
        <taxon>Bacteria</taxon>
        <taxon>Pseudomonadati</taxon>
        <taxon>Pseudomonadota</taxon>
        <taxon>Alphaproteobacteria</taxon>
        <taxon>Hyphomicrobiales</taxon>
        <taxon>Stappiaceae</taxon>
        <taxon>Roseibium</taxon>
    </lineage>
</organism>
<dbReference type="SUPFAM" id="SSF64518">
    <property type="entry name" value="Phase 1 flagellin"/>
    <property type="match status" value="1"/>
</dbReference>
<proteinExistence type="predicted"/>
<evidence type="ECO:0000313" key="1">
    <source>
        <dbReference type="EMBL" id="CTQ43170.1"/>
    </source>
</evidence>
<dbReference type="RefSeq" id="WP_023000689.1">
    <property type="nucleotide sequence ID" value="NZ_CP045617.1"/>
</dbReference>
<keyword evidence="1" id="KW-0282">Flagellum</keyword>
<dbReference type="Proteomes" id="UP000048926">
    <property type="component" value="Unassembled WGS sequence"/>
</dbReference>
<accession>A0A0M6Y2X6</accession>
<evidence type="ECO:0000313" key="2">
    <source>
        <dbReference type="Proteomes" id="UP000048926"/>
    </source>
</evidence>
<dbReference type="STRING" id="187304.B0E33_22175"/>
<dbReference type="OrthoDB" id="7312911at2"/>
<name>A0A0M6Y2X6_9HYPH</name>
<protein>
    <submittedName>
        <fullName evidence="1">Flagellar hook-associated protein FlgL</fullName>
    </submittedName>
</protein>
<gene>
    <name evidence="1" type="ORF">LAL4801_01606</name>
</gene>
<dbReference type="EMBL" id="CXST01000001">
    <property type="protein sequence ID" value="CTQ43170.1"/>
    <property type="molecule type" value="Genomic_DNA"/>
</dbReference>
<keyword evidence="2" id="KW-1185">Reference proteome</keyword>
<dbReference type="AlphaFoldDB" id="A0A0M6Y2X6"/>
<keyword evidence="1" id="KW-0969">Cilium</keyword>
<keyword evidence="1" id="KW-0966">Cell projection</keyword>